<dbReference type="InterPro" id="IPR013766">
    <property type="entry name" value="Thioredoxin_domain"/>
</dbReference>
<dbReference type="Proteomes" id="UP000270046">
    <property type="component" value="Chromosome"/>
</dbReference>
<gene>
    <name evidence="5" type="ORF">HYN43_004355</name>
</gene>
<evidence type="ECO:0000256" key="1">
    <source>
        <dbReference type="ARBA" id="ARBA00022729"/>
    </source>
</evidence>
<evidence type="ECO:0000313" key="5">
    <source>
        <dbReference type="EMBL" id="AYL94577.1"/>
    </source>
</evidence>
<dbReference type="PANTHER" id="PTHR15337">
    <property type="entry name" value="ANTERIOR GRADIENT PROTEIN-RELATED"/>
    <property type="match status" value="1"/>
</dbReference>
<dbReference type="EMBL" id="CP032869">
    <property type="protein sequence ID" value="AYL94577.1"/>
    <property type="molecule type" value="Genomic_DNA"/>
</dbReference>
<feature type="signal peptide" evidence="3">
    <location>
        <begin position="1"/>
        <end position="20"/>
    </location>
</feature>
<protein>
    <submittedName>
        <fullName evidence="5">DUF255 domain-containing protein</fullName>
    </submittedName>
</protein>
<keyword evidence="2" id="KW-0676">Redox-active center</keyword>
<evidence type="ECO:0000313" key="6">
    <source>
        <dbReference type="Proteomes" id="UP000270046"/>
    </source>
</evidence>
<dbReference type="InterPro" id="IPR051099">
    <property type="entry name" value="AGR/TXD"/>
</dbReference>
<dbReference type="RefSeq" id="WP_119408292.1">
    <property type="nucleotide sequence ID" value="NZ_CP032869.1"/>
</dbReference>
<dbReference type="SUPFAM" id="SSF52833">
    <property type="entry name" value="Thioredoxin-like"/>
    <property type="match status" value="1"/>
</dbReference>
<dbReference type="PROSITE" id="PS00194">
    <property type="entry name" value="THIOREDOXIN_1"/>
    <property type="match status" value="1"/>
</dbReference>
<evidence type="ECO:0000256" key="2">
    <source>
        <dbReference type="ARBA" id="ARBA00023284"/>
    </source>
</evidence>
<keyword evidence="1 3" id="KW-0732">Signal</keyword>
<dbReference type="Pfam" id="PF13899">
    <property type="entry name" value="Thioredoxin_7"/>
    <property type="match status" value="1"/>
</dbReference>
<dbReference type="InterPro" id="IPR017937">
    <property type="entry name" value="Thioredoxin_CS"/>
</dbReference>
<dbReference type="PANTHER" id="PTHR15337:SF11">
    <property type="entry name" value="THIOREDOXIN DOMAIN-CONTAINING PROTEIN"/>
    <property type="match status" value="1"/>
</dbReference>
<name>A0A494VIC8_9SPHI</name>
<evidence type="ECO:0000256" key="3">
    <source>
        <dbReference type="SAM" id="SignalP"/>
    </source>
</evidence>
<dbReference type="InterPro" id="IPR036249">
    <property type="entry name" value="Thioredoxin-like_sf"/>
</dbReference>
<keyword evidence="6" id="KW-1185">Reference proteome</keyword>
<proteinExistence type="predicted"/>
<sequence length="409" mass="45588">MKPQILCFCLLLSLLRPAHAQQQRGGIRFLGGSWKQLLATAQAKQLPIFVDVYTDWCGPCKRMEKEIFPLPEVGKFYNNNFICYRLNAEKGEGPAIAKAFGISAYPTWLYLDPKGVLRSKRTDYMPVDEFIAAAKLALGSDSTSLRLSALDARFAGGERSKSFFHTYLEARTAVQLDNARILNAYVATLKKQDMNAAELRFLLKNCGRTWSAAVPLIAENLNVFDHDEQKQVANNLFDNTLYFAWGDAAKAGDRQTALQALAIEEKLYPLLTEAAQLTADHAALYHCRKLQLTDGLKKAGNRLAVKQMAVDTLLAREKDKELFDKVMAPFLSGQQDSTKIPGFAEEKLLAARQYSGNVATLLFEVADAFRELLPGDDAAQKDAAKWAERAYLLVPNEHTRALVAKFKAK</sequence>
<evidence type="ECO:0000259" key="4">
    <source>
        <dbReference type="PROSITE" id="PS51352"/>
    </source>
</evidence>
<dbReference type="Gene3D" id="3.40.30.10">
    <property type="entry name" value="Glutaredoxin"/>
    <property type="match status" value="1"/>
</dbReference>
<dbReference type="AlphaFoldDB" id="A0A494VIC8"/>
<dbReference type="OrthoDB" id="120730at2"/>
<feature type="chain" id="PRO_5019749602" evidence="3">
    <location>
        <begin position="21"/>
        <end position="409"/>
    </location>
</feature>
<dbReference type="PROSITE" id="PS51352">
    <property type="entry name" value="THIOREDOXIN_2"/>
    <property type="match status" value="1"/>
</dbReference>
<dbReference type="KEGG" id="muh:HYN43_004355"/>
<reference evidence="5 6" key="1">
    <citation type="submission" date="2018-10" db="EMBL/GenBank/DDBJ databases">
        <title>Genome sequencing of Mucilaginibacter sp. HYN0043.</title>
        <authorList>
            <person name="Kim M."/>
            <person name="Yi H."/>
        </authorList>
    </citation>
    <scope>NUCLEOTIDE SEQUENCE [LARGE SCALE GENOMIC DNA]</scope>
    <source>
        <strain evidence="5 6">HYN0043</strain>
    </source>
</reference>
<feature type="domain" description="Thioredoxin" evidence="4">
    <location>
        <begin position="12"/>
        <end position="139"/>
    </location>
</feature>
<organism evidence="5 6">
    <name type="scientific">Mucilaginibacter celer</name>
    <dbReference type="NCBI Taxonomy" id="2305508"/>
    <lineage>
        <taxon>Bacteria</taxon>
        <taxon>Pseudomonadati</taxon>
        <taxon>Bacteroidota</taxon>
        <taxon>Sphingobacteriia</taxon>
        <taxon>Sphingobacteriales</taxon>
        <taxon>Sphingobacteriaceae</taxon>
        <taxon>Mucilaginibacter</taxon>
    </lineage>
</organism>
<accession>A0A494VIC8</accession>